<reference evidence="1" key="1">
    <citation type="submission" date="2021-11" db="EMBL/GenBank/DDBJ databases">
        <title>Draft genome sequence of Alcaligenes endophyticus type strain CCUG 75668T.</title>
        <authorList>
            <person name="Salva-Serra F."/>
            <person name="Duran R.E."/>
            <person name="Seeger M."/>
            <person name="Moore E.R.B."/>
            <person name="Jaen-Luchoro D."/>
        </authorList>
    </citation>
    <scope>NUCLEOTIDE SEQUENCE</scope>
    <source>
        <strain evidence="1">CCUG 75668</strain>
    </source>
</reference>
<dbReference type="Gene3D" id="1.10.3680.10">
    <property type="entry name" value="TerB-like"/>
    <property type="match status" value="1"/>
</dbReference>
<accession>A0ABT8EJ49</accession>
<comment type="caution">
    <text evidence="1">The sequence shown here is derived from an EMBL/GenBank/DDBJ whole genome shotgun (WGS) entry which is preliminary data.</text>
</comment>
<evidence type="ECO:0000313" key="1">
    <source>
        <dbReference type="EMBL" id="MDN4121308.1"/>
    </source>
</evidence>
<keyword evidence="2" id="KW-1185">Reference proteome</keyword>
<dbReference type="RefSeq" id="WP_266123992.1">
    <property type="nucleotide sequence ID" value="NZ_JAJHNU010000002.1"/>
</dbReference>
<dbReference type="Proteomes" id="UP001168613">
    <property type="component" value="Unassembled WGS sequence"/>
</dbReference>
<gene>
    <name evidence="1" type="ORF">LMS43_08410</name>
</gene>
<name>A0ABT8EJ49_9BURK</name>
<protein>
    <submittedName>
        <fullName evidence="1">Tellurite resistance TerB family protein</fullName>
    </submittedName>
</protein>
<dbReference type="InterPro" id="IPR029024">
    <property type="entry name" value="TerB-like"/>
</dbReference>
<sequence>MSIQNILQQLLASAQSMASGTGIDASTSAKKNDFSVKTFAGGALSGGALGLLMGNKKFRKMGGKVAAYGGAAALGALALRAYQDWQNKTLTPEQGKVEAPASISPLPVTAPQVEQQSRTILVAMIAAAKADGHLSAQEQSLLDKEFSQLQASATEHQWLQSQLAQPADPAAVAALVTSPEEGAQVYLASVLISGADNFMERAYLDELARQLKLDQSFQQHLETLALEQ</sequence>
<dbReference type="CDD" id="cd07178">
    <property type="entry name" value="terB_like_YebE"/>
    <property type="match status" value="1"/>
</dbReference>
<dbReference type="Pfam" id="PF04391">
    <property type="entry name" value="DUF533"/>
    <property type="match status" value="1"/>
</dbReference>
<organism evidence="1 2">
    <name type="scientific">Alcaligenes endophyticus</name>
    <dbReference type="NCBI Taxonomy" id="1929088"/>
    <lineage>
        <taxon>Bacteria</taxon>
        <taxon>Pseudomonadati</taxon>
        <taxon>Pseudomonadota</taxon>
        <taxon>Betaproteobacteria</taxon>
        <taxon>Burkholderiales</taxon>
        <taxon>Alcaligenaceae</taxon>
        <taxon>Alcaligenes</taxon>
    </lineage>
</organism>
<proteinExistence type="predicted"/>
<dbReference type="InterPro" id="IPR007486">
    <property type="entry name" value="YebE"/>
</dbReference>
<evidence type="ECO:0000313" key="2">
    <source>
        <dbReference type="Proteomes" id="UP001168613"/>
    </source>
</evidence>
<dbReference type="SUPFAM" id="SSF158682">
    <property type="entry name" value="TerB-like"/>
    <property type="match status" value="1"/>
</dbReference>
<dbReference type="EMBL" id="JAJHNU010000002">
    <property type="protein sequence ID" value="MDN4121308.1"/>
    <property type="molecule type" value="Genomic_DNA"/>
</dbReference>